<proteinExistence type="inferred from homology"/>
<comment type="subcellular location">
    <subcellularLocation>
        <location evidence="2">Cell outer membrane</location>
        <topology evidence="2">Lipid-anchor</topology>
    </subcellularLocation>
</comment>
<dbReference type="Proteomes" id="UP000254069">
    <property type="component" value="Unassembled WGS sequence"/>
</dbReference>
<dbReference type="GO" id="GO:0009279">
    <property type="term" value="C:cell outer membrane"/>
    <property type="evidence" value="ECO:0007669"/>
    <property type="project" value="UniProtKB-SubCell"/>
</dbReference>
<name>A0A380BVM3_9GAMM</name>
<reference evidence="3 4" key="1">
    <citation type="submission" date="2018-06" db="EMBL/GenBank/DDBJ databases">
        <authorList>
            <consortium name="Pathogen Informatics"/>
            <person name="Doyle S."/>
        </authorList>
    </citation>
    <scope>NUCLEOTIDE SEQUENCE [LARGE SCALE GENOMIC DNA]</scope>
    <source>
        <strain evidence="3 4">NCTC10738</strain>
    </source>
</reference>
<dbReference type="SUPFAM" id="SSF56954">
    <property type="entry name" value="Outer membrane efflux proteins (OEP)"/>
    <property type="match status" value="1"/>
</dbReference>
<sequence length="484" mass="53229">MMTGVLAMSQEKPNKSLVSCERTRPALVALILSSGLWGCTLGPDYQRPELNMPAQFDKTLPQVESNEAVKDEWQTFFLNPELQALIRQALGNNIDLAMMQSRLRAARAEGRVVDAALWPELGLEFEAKRSLSSAITNKDPSAKTALGLNGVASWELDIWGANRRASEAALANTLSQAELLEASKISLISDIATAFYELTDIEQRLKISRETAQIRAKELQLAKLRRANGMISGLDVHQAEVEYQTAMVTLPQLEYDSKAKRNQLLILLGAYDHPLPELPKLVSSEFPESLAVGVPSQLLSRRPDVRASELALVAATAGVGVAKSAFFPGFTITAEYGRESNSLDNLFSSKGLTWSLLGGITAPIFNAGKISAEYEIANEAQVQAMLAYRSTVLNAYMEVRNAMNDYQRTQQALIEQQRLLDASSEYVRLARLRYKNGVATSLDLMDAQRQRFSAELSLSESKRDKLLAMIALYRALRGGAPAKS</sequence>
<accession>A0A380BVM3</accession>
<dbReference type="NCBIfam" id="TIGR01845">
    <property type="entry name" value="outer_NodT"/>
    <property type="match status" value="1"/>
</dbReference>
<keyword evidence="4" id="KW-1185">Reference proteome</keyword>
<protein>
    <submittedName>
        <fullName evidence="3">Outer membrane protein oprM</fullName>
    </submittedName>
</protein>
<keyword evidence="2" id="KW-0812">Transmembrane</keyword>
<dbReference type="PANTHER" id="PTHR30203">
    <property type="entry name" value="OUTER MEMBRANE CATION EFFLUX PROTEIN"/>
    <property type="match status" value="1"/>
</dbReference>
<evidence type="ECO:0000256" key="1">
    <source>
        <dbReference type="ARBA" id="ARBA00007613"/>
    </source>
</evidence>
<evidence type="ECO:0000313" key="4">
    <source>
        <dbReference type="Proteomes" id="UP000254069"/>
    </source>
</evidence>
<comment type="similarity">
    <text evidence="1 2">Belongs to the outer membrane factor (OMF) (TC 1.B.17) family.</text>
</comment>
<keyword evidence="2" id="KW-1134">Transmembrane beta strand</keyword>
<gene>
    <name evidence="3" type="primary">oprM</name>
    <name evidence="3" type="ORF">NCTC10738_03973</name>
</gene>
<dbReference type="Gene3D" id="1.20.1600.10">
    <property type="entry name" value="Outer membrane efflux proteins (OEP)"/>
    <property type="match status" value="1"/>
</dbReference>
<dbReference type="InterPro" id="IPR010131">
    <property type="entry name" value="MdtP/NodT-like"/>
</dbReference>
<evidence type="ECO:0000313" key="3">
    <source>
        <dbReference type="EMBL" id="SUJ07546.1"/>
    </source>
</evidence>
<evidence type="ECO:0000256" key="2">
    <source>
        <dbReference type="RuleBase" id="RU362097"/>
    </source>
</evidence>
<keyword evidence="2" id="KW-0449">Lipoprotein</keyword>
<dbReference type="EMBL" id="UGYO01000002">
    <property type="protein sequence ID" value="SUJ07546.1"/>
    <property type="molecule type" value="Genomic_DNA"/>
</dbReference>
<keyword evidence="2" id="KW-0564">Palmitate</keyword>
<dbReference type="Gene3D" id="2.20.200.10">
    <property type="entry name" value="Outer membrane efflux proteins (OEP)"/>
    <property type="match status" value="1"/>
</dbReference>
<dbReference type="Pfam" id="PF02321">
    <property type="entry name" value="OEP"/>
    <property type="match status" value="2"/>
</dbReference>
<dbReference type="GO" id="GO:0015562">
    <property type="term" value="F:efflux transmembrane transporter activity"/>
    <property type="evidence" value="ECO:0007669"/>
    <property type="project" value="InterPro"/>
</dbReference>
<dbReference type="AlphaFoldDB" id="A0A380BVM3"/>
<organism evidence="3 4">
    <name type="scientific">Shewanella algae</name>
    <dbReference type="NCBI Taxonomy" id="38313"/>
    <lineage>
        <taxon>Bacteria</taxon>
        <taxon>Pseudomonadati</taxon>
        <taxon>Pseudomonadota</taxon>
        <taxon>Gammaproteobacteria</taxon>
        <taxon>Alteromonadales</taxon>
        <taxon>Shewanellaceae</taxon>
        <taxon>Shewanella</taxon>
    </lineage>
</organism>
<keyword evidence="2" id="KW-0472">Membrane</keyword>
<dbReference type="RefSeq" id="WP_243880329.1">
    <property type="nucleotide sequence ID" value="NZ_JADZHC010000048.1"/>
</dbReference>
<dbReference type="InterPro" id="IPR003423">
    <property type="entry name" value="OMP_efflux"/>
</dbReference>